<reference evidence="1" key="1">
    <citation type="submission" date="2024-05" db="EMBL/GenBank/DDBJ databases">
        <title>Alkalihalobacillus sp. strain MEB203 novel alkaliphilic bacterium from Lonar Lake, India.</title>
        <authorList>
            <person name="Joshi A."/>
            <person name="Thite S."/>
            <person name="Mengade P."/>
        </authorList>
    </citation>
    <scope>NUCLEOTIDE SEQUENCE</scope>
    <source>
        <strain evidence="1">MEB 203</strain>
    </source>
</reference>
<dbReference type="RefSeq" id="WP_275117451.1">
    <property type="nucleotide sequence ID" value="NZ_JAOTPO010000003.1"/>
</dbReference>
<organism evidence="1 2">
    <name type="scientific">Alkalihalobacterium chitinilyticum</name>
    <dbReference type="NCBI Taxonomy" id="2980103"/>
    <lineage>
        <taxon>Bacteria</taxon>
        <taxon>Bacillati</taxon>
        <taxon>Bacillota</taxon>
        <taxon>Bacilli</taxon>
        <taxon>Bacillales</taxon>
        <taxon>Bacillaceae</taxon>
        <taxon>Alkalihalobacterium</taxon>
    </lineage>
</organism>
<name>A0ABT5VC11_9BACI</name>
<proteinExistence type="predicted"/>
<gene>
    <name evidence="1" type="ORF">N7Z68_05415</name>
</gene>
<comment type="caution">
    <text evidence="1">The sequence shown here is derived from an EMBL/GenBank/DDBJ whole genome shotgun (WGS) entry which is preliminary data.</text>
</comment>
<evidence type="ECO:0000313" key="1">
    <source>
        <dbReference type="EMBL" id="MDE5412815.1"/>
    </source>
</evidence>
<dbReference type="Gene3D" id="3.40.50.300">
    <property type="entry name" value="P-loop containing nucleotide triphosphate hydrolases"/>
    <property type="match status" value="1"/>
</dbReference>
<sequence length="365" mass="42144">MKMDRRFYVSGHTRVGYFSVLPELAQQFECMFVLKGLSMKQCHETLEKISKALKENEYSVDFFHSPSNNDYVEGLRIQDLKLAVISYDMLKNINTNFAEQTVIFINFNKSLDEQKAAQFLRQIKQLEHERDYQIQLAYERFSQAKEHHEMKEQIYLSAMDFNKANEVTDKLKRAIFQSRKGKKKVGSKERIFFGAATPKGAVHFIEELTADLKTRYIIKGRSGSGKSTLMRKIATEALQRGMDVTYFLCGFDPSSVDMIIIEDLKIAILDGTAPHVIDPKSDRDKVIDMFEFCIDPSIEETDMPAINQCDKNYKGCMKDGTGHLRKAKEAQDVIDEYYDMITIKDKLISLQEDTIQKVIEPLKEE</sequence>
<dbReference type="EMBL" id="JAOTPO010000003">
    <property type="protein sequence ID" value="MDE5412815.1"/>
    <property type="molecule type" value="Genomic_DNA"/>
</dbReference>
<dbReference type="Proteomes" id="UP001148125">
    <property type="component" value="Unassembled WGS sequence"/>
</dbReference>
<evidence type="ECO:0000313" key="2">
    <source>
        <dbReference type="Proteomes" id="UP001148125"/>
    </source>
</evidence>
<dbReference type="SUPFAM" id="SSF52540">
    <property type="entry name" value="P-loop containing nucleoside triphosphate hydrolases"/>
    <property type="match status" value="1"/>
</dbReference>
<accession>A0ABT5VC11</accession>
<dbReference type="InterPro" id="IPR027417">
    <property type="entry name" value="P-loop_NTPase"/>
</dbReference>
<evidence type="ECO:0008006" key="3">
    <source>
        <dbReference type="Google" id="ProtNLM"/>
    </source>
</evidence>
<keyword evidence="2" id="KW-1185">Reference proteome</keyword>
<protein>
    <recommendedName>
        <fullName evidence="3">AAA family ATPase</fullName>
    </recommendedName>
</protein>